<dbReference type="RefSeq" id="WP_004710364.1">
    <property type="nucleotide sequence ID" value="NZ_CP023964.1"/>
</dbReference>
<dbReference type="OrthoDB" id="9765195at2"/>
<dbReference type="GeneID" id="57903535"/>
<dbReference type="PRINTS" id="PR00131">
    <property type="entry name" value="GLHYDRLASE1"/>
</dbReference>
<dbReference type="GO" id="GO:0008706">
    <property type="term" value="F:6-phospho-beta-glucosidase activity"/>
    <property type="evidence" value="ECO:0007669"/>
    <property type="project" value="UniProtKB-EC"/>
</dbReference>
<name>A0A380Q0D9_YERFR</name>
<evidence type="ECO:0000313" key="5">
    <source>
        <dbReference type="EMBL" id="SUP79296.1"/>
    </source>
</evidence>
<dbReference type="PANTHER" id="PTHR10353:SF139">
    <property type="entry name" value="6-PHOSPHO-BETA-GLUCOSIDASE GMUD"/>
    <property type="match status" value="1"/>
</dbReference>
<evidence type="ECO:0000256" key="2">
    <source>
        <dbReference type="ARBA" id="ARBA00022801"/>
    </source>
</evidence>
<dbReference type="FunFam" id="3.20.20.80:FF:000004">
    <property type="entry name" value="Beta-glucosidase 6-phospho-beta-glucosidase"/>
    <property type="match status" value="1"/>
</dbReference>
<organism evidence="5 6">
    <name type="scientific">Yersinia frederiksenii</name>
    <dbReference type="NCBI Taxonomy" id="29484"/>
    <lineage>
        <taxon>Bacteria</taxon>
        <taxon>Pseudomonadati</taxon>
        <taxon>Pseudomonadota</taxon>
        <taxon>Gammaproteobacteria</taxon>
        <taxon>Enterobacterales</taxon>
        <taxon>Yersiniaceae</taxon>
        <taxon>Yersinia</taxon>
    </lineage>
</organism>
<dbReference type="Pfam" id="PF00232">
    <property type="entry name" value="Glyco_hydro_1"/>
    <property type="match status" value="1"/>
</dbReference>
<gene>
    <name evidence="5" type="primary">bglA_2</name>
    <name evidence="5" type="ORF">NCTC11470_04428</name>
</gene>
<keyword evidence="3 5" id="KW-0326">Glycosidase</keyword>
<proteinExistence type="inferred from homology"/>
<dbReference type="PANTHER" id="PTHR10353">
    <property type="entry name" value="GLYCOSYL HYDROLASE"/>
    <property type="match status" value="1"/>
</dbReference>
<protein>
    <submittedName>
        <fullName evidence="5">Beta-glucosidase</fullName>
        <ecNumber evidence="5">3.2.1.86</ecNumber>
    </submittedName>
</protein>
<dbReference type="GO" id="GO:0016052">
    <property type="term" value="P:carbohydrate catabolic process"/>
    <property type="evidence" value="ECO:0007669"/>
    <property type="project" value="TreeGrafter"/>
</dbReference>
<evidence type="ECO:0000256" key="1">
    <source>
        <dbReference type="ARBA" id="ARBA00010838"/>
    </source>
</evidence>
<reference evidence="5 6" key="1">
    <citation type="submission" date="2018-06" db="EMBL/GenBank/DDBJ databases">
        <authorList>
            <consortium name="Pathogen Informatics"/>
            <person name="Doyle S."/>
        </authorList>
    </citation>
    <scope>NUCLEOTIDE SEQUENCE [LARGE SCALE GENOMIC DNA]</scope>
    <source>
        <strain evidence="5 6">NCTC11470</strain>
    </source>
</reference>
<sequence length="469" mass="54706">MTTYTFPEHFLWGAAASGPQTEGTDYKLHRSIWDSWHANQPERFFQGIGPEKVCETLHRYKEDVSLMKNIGFNSFRTSIQWSRLIEDFETGKPNAEAVRFYHDYFDEMIAHGIEPMINLYHFDMPETLQNQYGGFESNHVTDLFALFAKTAFELFGHKVKYWITFNEPIVPVEGGYLYDFHYPCKKDGKLAAQVGFNIMLAHAKAVKCYRELNLSGEIGVVLNLTPTYTRNDSPEDQKAAWYADLLFNRSFLDPLVKHQFPKELCKLLATHNCLPEITQADVSLITDSRVDFLGVNYYVPRRVKAREAQYTLDYFTPEFYFENYIDPDGRFNPYRDNNEILPQAIYDIAANIRDNYGNIKWYLAEIGIAMDLDSEGPVQPDGIIDDSFRISLMKEHLVELHRAITDGANCFGLHHWTFIDNWSWINSFKRRYGFYRLDLSTGERQIKRNGLWFKALAQDNQFTYEVNPL</sequence>
<accession>A0A380Q0D9</accession>
<comment type="similarity">
    <text evidence="1 4">Belongs to the glycosyl hydrolase 1 family.</text>
</comment>
<dbReference type="InterPro" id="IPR017853">
    <property type="entry name" value="GH"/>
</dbReference>
<dbReference type="GO" id="GO:0005829">
    <property type="term" value="C:cytosol"/>
    <property type="evidence" value="ECO:0007669"/>
    <property type="project" value="TreeGrafter"/>
</dbReference>
<evidence type="ECO:0000313" key="6">
    <source>
        <dbReference type="Proteomes" id="UP000254835"/>
    </source>
</evidence>
<dbReference type="Gene3D" id="3.20.20.80">
    <property type="entry name" value="Glycosidases"/>
    <property type="match status" value="1"/>
</dbReference>
<dbReference type="Proteomes" id="UP000254835">
    <property type="component" value="Unassembled WGS sequence"/>
</dbReference>
<dbReference type="SUPFAM" id="SSF51445">
    <property type="entry name" value="(Trans)glycosidases"/>
    <property type="match status" value="1"/>
</dbReference>
<dbReference type="AlphaFoldDB" id="A0A380Q0D9"/>
<evidence type="ECO:0000256" key="4">
    <source>
        <dbReference type="RuleBase" id="RU003690"/>
    </source>
</evidence>
<dbReference type="EMBL" id="UHJA01000001">
    <property type="protein sequence ID" value="SUP79296.1"/>
    <property type="molecule type" value="Genomic_DNA"/>
</dbReference>
<evidence type="ECO:0000256" key="3">
    <source>
        <dbReference type="ARBA" id="ARBA00023295"/>
    </source>
</evidence>
<dbReference type="EC" id="3.2.1.86" evidence="5"/>
<dbReference type="InterPro" id="IPR001360">
    <property type="entry name" value="Glyco_hydro_1"/>
</dbReference>
<keyword evidence="2 5" id="KW-0378">Hydrolase</keyword>